<dbReference type="EMBL" id="BAAATL010000001">
    <property type="protein sequence ID" value="GAA2465859.1"/>
    <property type="molecule type" value="Genomic_DNA"/>
</dbReference>
<keyword evidence="2" id="KW-1185">Reference proteome</keyword>
<sequence>MSASAKAIRRLNAQLTASGLWVDRSSRDLIVYEETCALPPVGPRAPRNAQAVRIRRQLAPMWRLLRDVPTPGAIRSALPWWCTPDRTPDAPDSAARRSKDLVPLSVALGSPAVRTSAHTTISP</sequence>
<accession>A0ABP5XR71</accession>
<organism evidence="1 2">
    <name type="scientific">Streptomyces graminearus</name>
    <dbReference type="NCBI Taxonomy" id="284030"/>
    <lineage>
        <taxon>Bacteria</taxon>
        <taxon>Bacillati</taxon>
        <taxon>Actinomycetota</taxon>
        <taxon>Actinomycetes</taxon>
        <taxon>Kitasatosporales</taxon>
        <taxon>Streptomycetaceae</taxon>
        <taxon>Streptomyces</taxon>
    </lineage>
</organism>
<reference evidence="2" key="1">
    <citation type="journal article" date="2019" name="Int. J. Syst. Evol. Microbiol.">
        <title>The Global Catalogue of Microorganisms (GCM) 10K type strain sequencing project: providing services to taxonomists for standard genome sequencing and annotation.</title>
        <authorList>
            <consortium name="The Broad Institute Genomics Platform"/>
            <consortium name="The Broad Institute Genome Sequencing Center for Infectious Disease"/>
            <person name="Wu L."/>
            <person name="Ma J."/>
        </authorList>
    </citation>
    <scope>NUCLEOTIDE SEQUENCE [LARGE SCALE GENOMIC DNA]</scope>
    <source>
        <strain evidence="2">JCM 6923</strain>
    </source>
</reference>
<dbReference type="RefSeq" id="WP_346081528.1">
    <property type="nucleotide sequence ID" value="NZ_BAAATL010000001.1"/>
</dbReference>
<name>A0ABP5XR71_9ACTN</name>
<dbReference type="Proteomes" id="UP001501721">
    <property type="component" value="Unassembled WGS sequence"/>
</dbReference>
<gene>
    <name evidence="1" type="ORF">GCM10010422_03240</name>
</gene>
<proteinExistence type="predicted"/>
<protein>
    <submittedName>
        <fullName evidence="1">Uncharacterized protein</fullName>
    </submittedName>
</protein>
<evidence type="ECO:0000313" key="2">
    <source>
        <dbReference type="Proteomes" id="UP001501721"/>
    </source>
</evidence>
<evidence type="ECO:0000313" key="1">
    <source>
        <dbReference type="EMBL" id="GAA2465859.1"/>
    </source>
</evidence>
<comment type="caution">
    <text evidence="1">The sequence shown here is derived from an EMBL/GenBank/DDBJ whole genome shotgun (WGS) entry which is preliminary data.</text>
</comment>